<dbReference type="InterPro" id="IPR006143">
    <property type="entry name" value="RND_pump_MFP"/>
</dbReference>
<dbReference type="Proteomes" id="UP000186609">
    <property type="component" value="Chromosome"/>
</dbReference>
<dbReference type="AlphaFoldDB" id="A0A1P8JRE3"/>
<proteinExistence type="inferred from homology"/>
<dbReference type="SUPFAM" id="SSF111369">
    <property type="entry name" value="HlyD-like secretion proteins"/>
    <property type="match status" value="1"/>
</dbReference>
<dbReference type="STRING" id="1842727.RD110_02940"/>
<comment type="similarity">
    <text evidence="1">Belongs to the membrane fusion protein (MFP) (TC 8.A.1) family.</text>
</comment>
<evidence type="ECO:0000259" key="3">
    <source>
        <dbReference type="Pfam" id="PF25973"/>
    </source>
</evidence>
<reference evidence="4 5" key="1">
    <citation type="submission" date="2017-01" db="EMBL/GenBank/DDBJ databases">
        <authorList>
            <person name="Mah S.A."/>
            <person name="Swanson W.J."/>
            <person name="Moy G.W."/>
            <person name="Vacquier V.D."/>
        </authorList>
    </citation>
    <scope>NUCLEOTIDE SEQUENCE [LARGE SCALE GENOMIC DNA]</scope>
    <source>
        <strain evidence="4 5">DCY110</strain>
    </source>
</reference>
<evidence type="ECO:0000313" key="4">
    <source>
        <dbReference type="EMBL" id="APW36295.1"/>
    </source>
</evidence>
<dbReference type="NCBIfam" id="TIGR01730">
    <property type="entry name" value="RND_mfp"/>
    <property type="match status" value="1"/>
</dbReference>
<dbReference type="Pfam" id="PF25973">
    <property type="entry name" value="BSH_CzcB"/>
    <property type="match status" value="1"/>
</dbReference>
<feature type="coiled-coil region" evidence="2">
    <location>
        <begin position="116"/>
        <end position="150"/>
    </location>
</feature>
<protein>
    <recommendedName>
        <fullName evidence="3">CzcB-like barrel-sandwich hybrid domain-containing protein</fullName>
    </recommendedName>
</protein>
<feature type="domain" description="CzcB-like barrel-sandwich hybrid" evidence="3">
    <location>
        <begin position="31"/>
        <end position="177"/>
    </location>
</feature>
<dbReference type="GO" id="GO:1990281">
    <property type="term" value="C:efflux pump complex"/>
    <property type="evidence" value="ECO:0007669"/>
    <property type="project" value="TreeGrafter"/>
</dbReference>
<sequence length="282" mass="30171">MLAATVATATAQPAPPPATMAPLACLILPERVAEIGSAVIGIVDAIEVDRGDTVRKGQVLIRLRAEVERASNEVARSRAQSEAELRGAVAAQDLAQIKLDRSRRLKAENFVSAQAVEQAEAEMRVAQEKVAQARENLRTLAQEVQMSDAQASQRVLRSPFDGVVTERYANPGERFEDKPLLKVAAIHRLRVEVVAPTALFGRLRPGQELLVHPELPGAAPRKAQIAQIDRVLDPASNTFRLRLDMPNGDASLPAGLRCKIDLGLSAAQSPVGVASGVGEAAR</sequence>
<dbReference type="GO" id="GO:0015562">
    <property type="term" value="F:efflux transmembrane transporter activity"/>
    <property type="evidence" value="ECO:0007669"/>
    <property type="project" value="TreeGrafter"/>
</dbReference>
<keyword evidence="2" id="KW-0175">Coiled coil</keyword>
<organism evidence="4 5">
    <name type="scientific">Rhodoferax koreensis</name>
    <dbReference type="NCBI Taxonomy" id="1842727"/>
    <lineage>
        <taxon>Bacteria</taxon>
        <taxon>Pseudomonadati</taxon>
        <taxon>Pseudomonadota</taxon>
        <taxon>Betaproteobacteria</taxon>
        <taxon>Burkholderiales</taxon>
        <taxon>Comamonadaceae</taxon>
        <taxon>Rhodoferax</taxon>
    </lineage>
</organism>
<dbReference type="PANTHER" id="PTHR30469">
    <property type="entry name" value="MULTIDRUG RESISTANCE PROTEIN MDTA"/>
    <property type="match status" value="1"/>
</dbReference>
<dbReference type="InterPro" id="IPR058647">
    <property type="entry name" value="BSH_CzcB-like"/>
</dbReference>
<dbReference type="Gene3D" id="2.40.30.170">
    <property type="match status" value="1"/>
</dbReference>
<evidence type="ECO:0000313" key="5">
    <source>
        <dbReference type="Proteomes" id="UP000186609"/>
    </source>
</evidence>
<accession>A0A1P8JRE3</accession>
<dbReference type="PANTHER" id="PTHR30469:SF15">
    <property type="entry name" value="HLYD FAMILY OF SECRETION PROTEINS"/>
    <property type="match status" value="1"/>
</dbReference>
<keyword evidence="5" id="KW-1185">Reference proteome</keyword>
<gene>
    <name evidence="4" type="ORF">RD110_02940</name>
</gene>
<dbReference type="KEGG" id="rhy:RD110_02940"/>
<evidence type="ECO:0000256" key="1">
    <source>
        <dbReference type="ARBA" id="ARBA00009477"/>
    </source>
</evidence>
<evidence type="ECO:0000256" key="2">
    <source>
        <dbReference type="SAM" id="Coils"/>
    </source>
</evidence>
<dbReference type="Gene3D" id="2.40.50.100">
    <property type="match status" value="1"/>
</dbReference>
<name>A0A1P8JRE3_9BURK</name>
<dbReference type="Gene3D" id="1.10.287.470">
    <property type="entry name" value="Helix hairpin bin"/>
    <property type="match status" value="1"/>
</dbReference>
<dbReference type="EMBL" id="CP019236">
    <property type="protein sequence ID" value="APW36295.1"/>
    <property type="molecule type" value="Genomic_DNA"/>
</dbReference>